<protein>
    <submittedName>
        <fullName evidence="4">Acyltransferase domain-containing protein</fullName>
    </submittedName>
</protein>
<organism evidence="4 5">
    <name type="scientific">Micromonospora aurantiaca</name>
    <name type="common">nom. illeg.</name>
    <dbReference type="NCBI Taxonomy" id="47850"/>
    <lineage>
        <taxon>Bacteria</taxon>
        <taxon>Bacillati</taxon>
        <taxon>Actinomycetota</taxon>
        <taxon>Actinomycetes</taxon>
        <taxon>Micromonosporales</taxon>
        <taxon>Micromonosporaceae</taxon>
        <taxon>Micromonospora</taxon>
    </lineage>
</organism>
<dbReference type="PANTHER" id="PTHR43775">
    <property type="entry name" value="FATTY ACID SYNTHASE"/>
    <property type="match status" value="1"/>
</dbReference>
<feature type="domain" description="Malonyl-CoA:ACP transacylase (MAT)" evidence="3">
    <location>
        <begin position="1"/>
        <end position="208"/>
    </location>
</feature>
<evidence type="ECO:0000313" key="5">
    <source>
        <dbReference type="Proteomes" id="UP000471364"/>
    </source>
</evidence>
<keyword evidence="1" id="KW-0808">Transferase</keyword>
<accession>A0ABQ6U5K9</accession>
<dbReference type="InterPro" id="IPR050091">
    <property type="entry name" value="PKS_NRPS_Biosynth_Enz"/>
</dbReference>
<name>A0ABQ6U5K9_9ACTN</name>
<dbReference type="Gene3D" id="3.30.70.250">
    <property type="entry name" value="Malonyl-CoA ACP transacylase, ACP-binding"/>
    <property type="match status" value="1"/>
</dbReference>
<dbReference type="EMBL" id="WAAR01000386">
    <property type="protein sequence ID" value="KAB1092270.1"/>
    <property type="molecule type" value="Genomic_DNA"/>
</dbReference>
<comment type="caution">
    <text evidence="4">The sequence shown here is derived from an EMBL/GenBank/DDBJ whole genome shotgun (WGS) entry which is preliminary data.</text>
</comment>
<dbReference type="SMART" id="SM00827">
    <property type="entry name" value="PKS_AT"/>
    <property type="match status" value="1"/>
</dbReference>
<dbReference type="RefSeq" id="WP_151016385.1">
    <property type="nucleotide sequence ID" value="NZ_WAAR01000386.1"/>
</dbReference>
<keyword evidence="2 4" id="KW-0012">Acyltransferase</keyword>
<dbReference type="Gene3D" id="3.40.366.10">
    <property type="entry name" value="Malonyl-Coenzyme A Acyl Carrier Protein, domain 2"/>
    <property type="match status" value="1"/>
</dbReference>
<dbReference type="PANTHER" id="PTHR43775:SF51">
    <property type="entry name" value="INACTIVE PHENOLPHTHIOCEROL SYNTHESIS POLYKETIDE SYNTHASE TYPE I PKS1-RELATED"/>
    <property type="match status" value="1"/>
</dbReference>
<dbReference type="InterPro" id="IPR014043">
    <property type="entry name" value="Acyl_transferase_dom"/>
</dbReference>
<evidence type="ECO:0000256" key="2">
    <source>
        <dbReference type="ARBA" id="ARBA00023315"/>
    </source>
</evidence>
<dbReference type="SUPFAM" id="SSF55048">
    <property type="entry name" value="Probable ACP-binding domain of malonyl-CoA ACP transacylase"/>
    <property type="match status" value="1"/>
</dbReference>
<dbReference type="GO" id="GO:0016746">
    <property type="term" value="F:acyltransferase activity"/>
    <property type="evidence" value="ECO:0007669"/>
    <property type="project" value="UniProtKB-KW"/>
</dbReference>
<proteinExistence type="predicted"/>
<dbReference type="InterPro" id="IPR001227">
    <property type="entry name" value="Ac_transferase_dom_sf"/>
</dbReference>
<dbReference type="SUPFAM" id="SSF52151">
    <property type="entry name" value="FabD/lysophospholipase-like"/>
    <property type="match status" value="1"/>
</dbReference>
<dbReference type="InterPro" id="IPR016036">
    <property type="entry name" value="Malonyl_transacylase_ACP-bd"/>
</dbReference>
<dbReference type="Pfam" id="PF00698">
    <property type="entry name" value="Acyl_transf_1"/>
    <property type="match status" value="1"/>
</dbReference>
<evidence type="ECO:0000313" key="4">
    <source>
        <dbReference type="EMBL" id="KAB1092270.1"/>
    </source>
</evidence>
<evidence type="ECO:0000256" key="1">
    <source>
        <dbReference type="ARBA" id="ARBA00022679"/>
    </source>
</evidence>
<feature type="non-terminal residue" evidence="4">
    <location>
        <position position="208"/>
    </location>
</feature>
<sequence>VQPVLWAVGVALAAVWQHAGVTPAAVVGHSQGEIGAACVAGILSLEDAAKAVALRSRALTVLRGTGTMASVDLSAEAVAERLPAFPGVGVAAVNGPSTVVVSGPPRPVADLVEACQADGVRARLIPVDYASHSAAVQDVAEQLRADLAGVSPQAGHTRLVSTLTGDWVDPASMTADYWYDNLRQTVQFEAAVRVAVEAGHTTFVEISP</sequence>
<evidence type="ECO:0000259" key="3">
    <source>
        <dbReference type="SMART" id="SM00827"/>
    </source>
</evidence>
<gene>
    <name evidence="4" type="ORF">F6X54_34305</name>
</gene>
<keyword evidence="5" id="KW-1185">Reference proteome</keyword>
<dbReference type="Proteomes" id="UP000471364">
    <property type="component" value="Unassembled WGS sequence"/>
</dbReference>
<reference evidence="4 5" key="1">
    <citation type="submission" date="2019-09" db="EMBL/GenBank/DDBJ databases">
        <title>High taxonomic diversity of Micromonospora strains isolated from Medicago sativa nodules in different geographical locations.</title>
        <authorList>
            <person name="Martinez-Hidalgo P."/>
            <person name="Flores-Felix J.D."/>
            <person name="Velazquez E."/>
            <person name="Brau L."/>
            <person name="Trujillo M.E."/>
            <person name="Martinez-Molina E."/>
        </authorList>
    </citation>
    <scope>NUCLEOTIDE SEQUENCE [LARGE SCALE GENOMIC DNA]</scope>
    <source>
        <strain evidence="4 5">ALFB5</strain>
    </source>
</reference>
<dbReference type="InterPro" id="IPR016035">
    <property type="entry name" value="Acyl_Trfase/lysoPLipase"/>
</dbReference>
<feature type="non-terminal residue" evidence="4">
    <location>
        <position position="1"/>
    </location>
</feature>